<evidence type="ECO:0000313" key="2">
    <source>
        <dbReference type="EMBL" id="CAK8996559.1"/>
    </source>
</evidence>
<proteinExistence type="predicted"/>
<comment type="caution">
    <text evidence="2">The sequence shown here is derived from an EMBL/GenBank/DDBJ whole genome shotgun (WGS) entry which is preliminary data.</text>
</comment>
<evidence type="ECO:0000313" key="1">
    <source>
        <dbReference type="EMBL" id="CAK8996400.1"/>
    </source>
</evidence>
<dbReference type="EMBL" id="CAXAMN010001858">
    <property type="protein sequence ID" value="CAK8996559.1"/>
    <property type="molecule type" value="Genomic_DNA"/>
</dbReference>
<gene>
    <name evidence="1" type="ORF">CCMP2556_LOCUS4439</name>
    <name evidence="2" type="ORF">CCMP2556_LOCUS4507</name>
</gene>
<accession>A0ABP0I559</accession>
<dbReference type="EMBL" id="CAXAMN010001814">
    <property type="protein sequence ID" value="CAK8996400.1"/>
    <property type="molecule type" value="Genomic_DNA"/>
</dbReference>
<sequence length="74" mass="8722">MLVINPEGWTPKDRGSRLYHRTVMLTMKGKVFYLDKLKVTWCPILTIDSEPVFQKPHTLKVCQEKFECLKKKAQ</sequence>
<protein>
    <submittedName>
        <fullName evidence="2">Uncharacterized protein</fullName>
    </submittedName>
</protein>
<evidence type="ECO:0000313" key="3">
    <source>
        <dbReference type="Proteomes" id="UP001642484"/>
    </source>
</evidence>
<organism evidence="2 3">
    <name type="scientific">Durusdinium trenchii</name>
    <dbReference type="NCBI Taxonomy" id="1381693"/>
    <lineage>
        <taxon>Eukaryota</taxon>
        <taxon>Sar</taxon>
        <taxon>Alveolata</taxon>
        <taxon>Dinophyceae</taxon>
        <taxon>Suessiales</taxon>
        <taxon>Symbiodiniaceae</taxon>
        <taxon>Durusdinium</taxon>
    </lineage>
</organism>
<name>A0ABP0I559_9DINO</name>
<keyword evidence="3" id="KW-1185">Reference proteome</keyword>
<reference evidence="2 3" key="1">
    <citation type="submission" date="2024-02" db="EMBL/GenBank/DDBJ databases">
        <authorList>
            <person name="Chen Y."/>
            <person name="Shah S."/>
            <person name="Dougan E. K."/>
            <person name="Thang M."/>
            <person name="Chan C."/>
        </authorList>
    </citation>
    <scope>NUCLEOTIDE SEQUENCE [LARGE SCALE GENOMIC DNA]</scope>
</reference>
<dbReference type="Proteomes" id="UP001642484">
    <property type="component" value="Unassembled WGS sequence"/>
</dbReference>